<feature type="region of interest" description="Disordered" evidence="2">
    <location>
        <begin position="1"/>
        <end position="52"/>
    </location>
</feature>
<feature type="region of interest" description="Disordered" evidence="2">
    <location>
        <begin position="316"/>
        <end position="335"/>
    </location>
</feature>
<evidence type="ECO:0000313" key="6">
    <source>
        <dbReference type="Proteomes" id="UP001497480"/>
    </source>
</evidence>
<feature type="coiled-coil region" evidence="1">
    <location>
        <begin position="125"/>
        <end position="159"/>
    </location>
</feature>
<dbReference type="InterPro" id="IPR025757">
    <property type="entry name" value="MIP1_Leuzipper"/>
</dbReference>
<feature type="region of interest" description="Disordered" evidence="2">
    <location>
        <begin position="210"/>
        <end position="251"/>
    </location>
</feature>
<evidence type="ECO:0000256" key="1">
    <source>
        <dbReference type="SAM" id="Coils"/>
    </source>
</evidence>
<reference evidence="5 6" key="1">
    <citation type="submission" date="2024-03" db="EMBL/GenBank/DDBJ databases">
        <authorList>
            <person name="Martinez-Hernandez J."/>
        </authorList>
    </citation>
    <scope>NUCLEOTIDE SEQUENCE [LARGE SCALE GENOMIC DNA]</scope>
</reference>
<feature type="compositionally biased region" description="Basic and acidic residues" evidence="2">
    <location>
        <begin position="324"/>
        <end position="335"/>
    </location>
</feature>
<keyword evidence="1" id="KW-0175">Coiled coil</keyword>
<organism evidence="5 6">
    <name type="scientific">Lupinus luteus</name>
    <name type="common">European yellow lupine</name>
    <dbReference type="NCBI Taxonomy" id="3873"/>
    <lineage>
        <taxon>Eukaryota</taxon>
        <taxon>Viridiplantae</taxon>
        <taxon>Streptophyta</taxon>
        <taxon>Embryophyta</taxon>
        <taxon>Tracheophyta</taxon>
        <taxon>Spermatophyta</taxon>
        <taxon>Magnoliopsida</taxon>
        <taxon>eudicotyledons</taxon>
        <taxon>Gunneridae</taxon>
        <taxon>Pentapetalae</taxon>
        <taxon>rosids</taxon>
        <taxon>fabids</taxon>
        <taxon>Fabales</taxon>
        <taxon>Fabaceae</taxon>
        <taxon>Papilionoideae</taxon>
        <taxon>50 kb inversion clade</taxon>
        <taxon>genistoids sensu lato</taxon>
        <taxon>core genistoids</taxon>
        <taxon>Genisteae</taxon>
        <taxon>Lupinus</taxon>
    </lineage>
</organism>
<dbReference type="AlphaFoldDB" id="A0AAV1YJ59"/>
<dbReference type="Proteomes" id="UP001497480">
    <property type="component" value="Unassembled WGS sequence"/>
</dbReference>
<comment type="caution">
    <text evidence="5">The sequence shown here is derived from an EMBL/GenBank/DDBJ whole genome shotgun (WGS) entry which is preliminary data.</text>
</comment>
<keyword evidence="6" id="KW-1185">Reference proteome</keyword>
<evidence type="ECO:0000256" key="2">
    <source>
        <dbReference type="SAM" id="MobiDB-lite"/>
    </source>
</evidence>
<feature type="compositionally biased region" description="Polar residues" evidence="2">
    <location>
        <begin position="226"/>
        <end position="246"/>
    </location>
</feature>
<dbReference type="InterPro" id="IPR006869">
    <property type="entry name" value="DUF547"/>
</dbReference>
<dbReference type="EMBL" id="CAXHTB010000025">
    <property type="protein sequence ID" value="CAL0334028.1"/>
    <property type="molecule type" value="Genomic_DNA"/>
</dbReference>
<feature type="compositionally biased region" description="Polar residues" evidence="2">
    <location>
        <begin position="8"/>
        <end position="24"/>
    </location>
</feature>
<feature type="domain" description="DUF547" evidence="3">
    <location>
        <begin position="492"/>
        <end position="624"/>
    </location>
</feature>
<dbReference type="PANTHER" id="PTHR46248:SF6">
    <property type="entry name" value="OS03G0859900 PROTEIN"/>
    <property type="match status" value="1"/>
</dbReference>
<gene>
    <name evidence="5" type="ORF">LLUT_LOCUS35088</name>
</gene>
<dbReference type="Pfam" id="PF14389">
    <property type="entry name" value="Lzipper-MIP1"/>
    <property type="match status" value="1"/>
</dbReference>
<dbReference type="PANTHER" id="PTHR46248">
    <property type="entry name" value="EXPRESSED PROTEIN"/>
    <property type="match status" value="1"/>
</dbReference>
<proteinExistence type="predicted"/>
<sequence length="705" mass="80298">MMSHSHQHSQPQLKRFSSFSPHNNNKLHESYLSPSHKSDKATSTLTTSRSTRERGSNFFGLKLVSASQSSPSHQHHLNEDRPHSPPCPSCFNGSSTGWGGFKLGCCEASTMANQVDISSLHSPSLIIKKKNVTGKKQKREELEREVSMLQRLLDQEKKIHQILVMVHNRPNGSAISIPNFLPPEMRELLSQLVVVEDEISQLERQIKQLQVSSKNEQKVTKESKSKSWNPGNLSNSNNHLSTATIPSPSPIHRSLNERMAFETKSLHFISKAIKGDYNLNDFSLNDFLKNSADQKEDNFNLQDVKFQERLARKNGIVKPPSPMRDPRHPSPKVRERNPEMYLDLPTRSLLDPLLLEENDLKWQPNKLSESIMKCLNFIYVRLIRTSRAMELEKSGPLSRSMHSSLSSRSFRVDTLSNPKSSLVMQRESSRQQDPYGIFDTEESIPRDIGPYKNLVIFTSSSMDPKFISSPSSIPLLRKLRILMNNLQKVDLKSLTYQQKLAFWINLYNACIMHGFIQHGVPSTPEKQHTLLNKATLNVGGHMINAQAIEHFILRKQVTHNMKEVQWKGKWEEKESVVRELYGLESMDPNVTFALCCGTRSSPAVRIYTGDGVISELEKSKLDYLQASIMATSTKRVAFPELLLRNMCDFAMDTDSLVEWVCNQLPTSGTLRKSMVDCFRSHNNVKPSTIVEKIPYDHDFQYLLAM</sequence>
<evidence type="ECO:0000259" key="3">
    <source>
        <dbReference type="Pfam" id="PF04784"/>
    </source>
</evidence>
<name>A0AAV1YJ59_LUPLU</name>
<accession>A0AAV1YJ59</accession>
<evidence type="ECO:0000259" key="4">
    <source>
        <dbReference type="Pfam" id="PF14389"/>
    </source>
</evidence>
<feature type="domain" description="Ternary complex factor MIP1 leucine-zipper" evidence="4">
    <location>
        <begin position="136"/>
        <end position="213"/>
    </location>
</feature>
<evidence type="ECO:0000313" key="5">
    <source>
        <dbReference type="EMBL" id="CAL0334028.1"/>
    </source>
</evidence>
<feature type="compositionally biased region" description="Basic and acidic residues" evidence="2">
    <location>
        <begin position="215"/>
        <end position="225"/>
    </location>
</feature>
<dbReference type="Pfam" id="PF04784">
    <property type="entry name" value="DUF547"/>
    <property type="match status" value="1"/>
</dbReference>
<protein>
    <submittedName>
        <fullName evidence="5">Uncharacterized protein</fullName>
    </submittedName>
</protein>